<comment type="similarity">
    <text evidence="2">Belongs to the TGF-beta family. GDNF subfamily.</text>
</comment>
<protein>
    <submittedName>
        <fullName evidence="10">Glial cell line-derived neurotrophic factor</fullName>
    </submittedName>
</protein>
<evidence type="ECO:0000256" key="6">
    <source>
        <dbReference type="ARBA" id="ARBA00023157"/>
    </source>
</evidence>
<evidence type="ECO:0000313" key="11">
    <source>
        <dbReference type="Proteomes" id="UP000324632"/>
    </source>
</evidence>
<dbReference type="GO" id="GO:0043524">
    <property type="term" value="P:negative regulation of neuron apoptotic process"/>
    <property type="evidence" value="ECO:0007669"/>
    <property type="project" value="TreeGrafter"/>
</dbReference>
<accession>A0A5A9P9Z2</accession>
<keyword evidence="3" id="KW-0964">Secreted</keyword>
<feature type="region of interest" description="Disordered" evidence="8">
    <location>
        <begin position="85"/>
        <end position="115"/>
    </location>
</feature>
<dbReference type="InterPro" id="IPR043401">
    <property type="entry name" value="GDNF_fam"/>
</dbReference>
<dbReference type="GO" id="GO:0030116">
    <property type="term" value="F:glial cell-derived neurotrophic factor receptor binding"/>
    <property type="evidence" value="ECO:0007669"/>
    <property type="project" value="InterPro"/>
</dbReference>
<dbReference type="InterPro" id="IPR029034">
    <property type="entry name" value="Cystine-knot_cytokine"/>
</dbReference>
<dbReference type="GO" id="GO:0008083">
    <property type="term" value="F:growth factor activity"/>
    <property type="evidence" value="ECO:0007669"/>
    <property type="project" value="UniProtKB-KW"/>
</dbReference>
<evidence type="ECO:0000256" key="1">
    <source>
        <dbReference type="ARBA" id="ARBA00004613"/>
    </source>
</evidence>
<comment type="subcellular location">
    <subcellularLocation>
        <location evidence="1">Secreted</location>
    </subcellularLocation>
</comment>
<evidence type="ECO:0000256" key="2">
    <source>
        <dbReference type="ARBA" id="ARBA00009832"/>
    </source>
</evidence>
<sequence length="208" mass="23388">MKICDVRMKICDVRMKICDVRMKMGVVLLLMFSCVFSAPLNKTHSCPSEAHNQCSQTSDLTSHSSQRSSQHHLLQSDANKHLDGTQHSDIISRQKRSVRARGVVRKTDRRSRGGASGCALRRVQLRVSDLGLGFKSQEEFMYTYCSGVCVNSLTNYDKIITSLKPLLIKSPPTACCRPIEYDDDLSFLDDNLIYHTIEKHSARTCGCV</sequence>
<dbReference type="AlphaFoldDB" id="A0A5A9P9Z2"/>
<dbReference type="GO" id="GO:0007422">
    <property type="term" value="P:peripheral nervous system development"/>
    <property type="evidence" value="ECO:0007669"/>
    <property type="project" value="TreeGrafter"/>
</dbReference>
<dbReference type="Proteomes" id="UP000324632">
    <property type="component" value="Chromosome 9"/>
</dbReference>
<evidence type="ECO:0000259" key="9">
    <source>
        <dbReference type="PROSITE" id="PS51362"/>
    </source>
</evidence>
<evidence type="ECO:0000256" key="8">
    <source>
        <dbReference type="SAM" id="MobiDB-lite"/>
    </source>
</evidence>
<dbReference type="GO" id="GO:0005615">
    <property type="term" value="C:extracellular space"/>
    <property type="evidence" value="ECO:0007669"/>
    <property type="project" value="TreeGrafter"/>
</dbReference>
<name>A0A5A9P9Z2_9TELE</name>
<dbReference type="SMART" id="SM00204">
    <property type="entry name" value="TGFB"/>
    <property type="match status" value="1"/>
</dbReference>
<dbReference type="Gene3D" id="2.10.90.10">
    <property type="entry name" value="Cystine-knot cytokines"/>
    <property type="match status" value="1"/>
</dbReference>
<dbReference type="InterPro" id="IPR001839">
    <property type="entry name" value="TGF-b_C"/>
</dbReference>
<comment type="caution">
    <text evidence="10">The sequence shown here is derived from an EMBL/GenBank/DDBJ whole genome shotgun (WGS) entry which is preliminary data.</text>
</comment>
<dbReference type="PANTHER" id="PTHR12173:SF1">
    <property type="entry name" value="GLIAL CELL LINE-DERIVED NEUROTROPHIC FACTOR"/>
    <property type="match status" value="1"/>
</dbReference>
<proteinExistence type="inferred from homology"/>
<evidence type="ECO:0000256" key="7">
    <source>
        <dbReference type="RuleBase" id="RU000354"/>
    </source>
</evidence>
<dbReference type="GO" id="GO:0030971">
    <property type="term" value="F:receptor tyrosine kinase binding"/>
    <property type="evidence" value="ECO:0007669"/>
    <property type="project" value="InterPro"/>
</dbReference>
<evidence type="ECO:0000256" key="4">
    <source>
        <dbReference type="ARBA" id="ARBA00022729"/>
    </source>
</evidence>
<keyword evidence="6" id="KW-1015">Disulfide bond</keyword>
<evidence type="ECO:0000256" key="5">
    <source>
        <dbReference type="ARBA" id="ARBA00023030"/>
    </source>
</evidence>
<dbReference type="Pfam" id="PF00019">
    <property type="entry name" value="TGF_beta"/>
    <property type="match status" value="1"/>
</dbReference>
<dbReference type="PROSITE" id="PS51257">
    <property type="entry name" value="PROKAR_LIPOPROTEIN"/>
    <property type="match status" value="1"/>
</dbReference>
<dbReference type="PROSITE" id="PS51362">
    <property type="entry name" value="TGF_BETA_2"/>
    <property type="match status" value="1"/>
</dbReference>
<dbReference type="SUPFAM" id="SSF57501">
    <property type="entry name" value="Cystine-knot cytokines"/>
    <property type="match status" value="1"/>
</dbReference>
<dbReference type="EMBL" id="SOYY01000009">
    <property type="protein sequence ID" value="KAA0717467.1"/>
    <property type="molecule type" value="Genomic_DNA"/>
</dbReference>
<feature type="compositionally biased region" description="Basic residues" evidence="8">
    <location>
        <begin position="93"/>
        <end position="109"/>
    </location>
</feature>
<keyword evidence="11" id="KW-1185">Reference proteome</keyword>
<keyword evidence="4" id="KW-0732">Signal</keyword>
<evidence type="ECO:0000313" key="10">
    <source>
        <dbReference type="EMBL" id="KAA0717467.1"/>
    </source>
</evidence>
<organism evidence="10 11">
    <name type="scientific">Triplophysa tibetana</name>
    <dbReference type="NCBI Taxonomy" id="1572043"/>
    <lineage>
        <taxon>Eukaryota</taxon>
        <taxon>Metazoa</taxon>
        <taxon>Chordata</taxon>
        <taxon>Craniata</taxon>
        <taxon>Vertebrata</taxon>
        <taxon>Euteleostomi</taxon>
        <taxon>Actinopterygii</taxon>
        <taxon>Neopterygii</taxon>
        <taxon>Teleostei</taxon>
        <taxon>Ostariophysi</taxon>
        <taxon>Cypriniformes</taxon>
        <taxon>Nemacheilidae</taxon>
        <taxon>Triplophysa</taxon>
    </lineage>
</organism>
<reference evidence="10 11" key="1">
    <citation type="journal article" date="2019" name="Mol. Ecol. Resour.">
        <title>Chromosome-level genome assembly of Triplophysa tibetana, a fish adapted to the harsh high-altitude environment of the Tibetan Plateau.</title>
        <authorList>
            <person name="Yang X."/>
            <person name="Liu H."/>
            <person name="Ma Z."/>
            <person name="Zou Y."/>
            <person name="Zou M."/>
            <person name="Mao Y."/>
            <person name="Li X."/>
            <person name="Wang H."/>
            <person name="Chen T."/>
            <person name="Wang W."/>
            <person name="Yang R."/>
        </authorList>
    </citation>
    <scope>NUCLEOTIDE SEQUENCE [LARGE SCALE GENOMIC DNA]</scope>
    <source>
        <strain evidence="10">TTIB1903HZAU</strain>
        <tissue evidence="10">Muscle</tissue>
    </source>
</reference>
<dbReference type="GO" id="GO:0090190">
    <property type="term" value="P:positive regulation of branching involved in ureteric bud morphogenesis"/>
    <property type="evidence" value="ECO:0007669"/>
    <property type="project" value="TreeGrafter"/>
</dbReference>
<dbReference type="PANTHER" id="PTHR12173">
    <property type="entry name" value="GDNF SUBFAMILY OF TGF-BETA FAMILY"/>
    <property type="match status" value="1"/>
</dbReference>
<gene>
    <name evidence="10" type="ORF">E1301_Tti021358</name>
</gene>
<evidence type="ECO:0000256" key="3">
    <source>
        <dbReference type="ARBA" id="ARBA00022525"/>
    </source>
</evidence>
<keyword evidence="5 7" id="KW-0339">Growth factor</keyword>
<feature type="domain" description="TGF-beta family profile" evidence="9">
    <location>
        <begin position="96"/>
        <end position="208"/>
    </location>
</feature>